<keyword evidence="9" id="KW-0966">Cell projection</keyword>
<feature type="coiled-coil region" evidence="5">
    <location>
        <begin position="440"/>
        <end position="467"/>
    </location>
</feature>
<dbReference type="GO" id="GO:0009424">
    <property type="term" value="C:bacterial-type flagellum hook"/>
    <property type="evidence" value="ECO:0007669"/>
    <property type="project" value="UniProtKB-UniRule"/>
</dbReference>
<accession>A0A075K4Q8</accession>
<dbReference type="GO" id="GO:0005576">
    <property type="term" value="C:extracellular region"/>
    <property type="evidence" value="ECO:0007669"/>
    <property type="project" value="UniProtKB-SubCell"/>
</dbReference>
<feature type="domain" description="Flagellar hook-associated protein 2 N-terminal" evidence="7">
    <location>
        <begin position="60"/>
        <end position="161"/>
    </location>
</feature>
<keyword evidence="9" id="KW-0969">Cilium</keyword>
<gene>
    <name evidence="9" type="ORF">HY57_19120</name>
</gene>
<evidence type="ECO:0000313" key="9">
    <source>
        <dbReference type="EMBL" id="AIF49206.1"/>
    </source>
</evidence>
<feature type="domain" description="Flagellar hook-associated protein 2 C-terminal" evidence="8">
    <location>
        <begin position="267"/>
        <end position="484"/>
    </location>
</feature>
<dbReference type="GO" id="GO:0007155">
    <property type="term" value="P:cell adhesion"/>
    <property type="evidence" value="ECO:0007669"/>
    <property type="project" value="InterPro"/>
</dbReference>
<evidence type="ECO:0000256" key="3">
    <source>
        <dbReference type="ARBA" id="ARBA00023054"/>
    </source>
</evidence>
<evidence type="ECO:0000259" key="8">
    <source>
        <dbReference type="Pfam" id="PF07195"/>
    </source>
</evidence>
<sequence>MTTTTSSTSGSSLSSLLSQLGTSTGSGSSTSGSSSSSSASGTSSGSSSGSATISSLGIGSGLDVNSIVTALVNARKAASQQQITTRTTQTNNLLTGLSSLNSALGGIQTALATLTSVNTFSSYNATLTPQGSSSSIGSASTLSSAHAGTYTIAVSQLATAQKRASSAVASGTAVGQGTLTITVGSNTMNVAVSATNTLSDIATAINGSSSNPGVTATIVNGVNGQQLMLSSSKTGVANGFTISANATSSAGLTSLASTLNTAGSNEAQDAKLTVDGIAVTSATNTVTGMMDGVTLNLTGTGTNTLTVAQDNTAATNAIQGLVDAYNSYVSTTSSLSSYDQSSGTAGVLLGDTTLSSVQRGIASVLSNSVKGNSIGTLANLGITRNADGTLALDSGKLATAFQNNPAAVKDLFVGTNGYGTKLNTTLNAYTSSGGVISARMDSLNNTLTQLSQQQTALNNRMATYQTQLQQQYTALDTLMSTLNSTSSYLTTQLAALNNSNSSKN</sequence>
<dbReference type="PANTHER" id="PTHR30288">
    <property type="entry name" value="FLAGELLAR CAP/ASSEMBLY PROTEIN FLID"/>
    <property type="match status" value="1"/>
</dbReference>
<dbReference type="InterPro" id="IPR003481">
    <property type="entry name" value="FliD_N"/>
</dbReference>
<keyword evidence="10" id="KW-1185">Reference proteome</keyword>
<reference evidence="9 10" key="1">
    <citation type="submission" date="2014-07" db="EMBL/GenBank/DDBJ databases">
        <title>Complete Genome Sequence of Dyella japonica Strain A8 Isolated from Malaysian Tropical Soil.</title>
        <authorList>
            <person name="Hui R.K.H."/>
            <person name="Chen J.-W."/>
            <person name="Chan K.-G."/>
            <person name="Leung F.C.C."/>
        </authorList>
    </citation>
    <scope>NUCLEOTIDE SEQUENCE [LARGE SCALE GENOMIC DNA]</scope>
    <source>
        <strain evidence="9 10">A8</strain>
    </source>
</reference>
<dbReference type="InterPro" id="IPR010810">
    <property type="entry name" value="Flagellin_hook_IN_motif"/>
</dbReference>
<dbReference type="HOGENOM" id="CLU_015182_5_0_6"/>
<feature type="region of interest" description="Disordered" evidence="6">
    <location>
        <begin position="1"/>
        <end position="48"/>
    </location>
</feature>
<comment type="similarity">
    <text evidence="1 5">Belongs to the FliD family.</text>
</comment>
<dbReference type="KEGG" id="dja:HY57_19120"/>
<dbReference type="Pfam" id="PF02465">
    <property type="entry name" value="FliD_N"/>
    <property type="match status" value="1"/>
</dbReference>
<evidence type="ECO:0000256" key="2">
    <source>
        <dbReference type="ARBA" id="ARBA00011255"/>
    </source>
</evidence>
<organism evidence="9 10">
    <name type="scientific">Dyella japonica A8</name>
    <dbReference type="NCBI Taxonomy" id="1217721"/>
    <lineage>
        <taxon>Bacteria</taxon>
        <taxon>Pseudomonadati</taxon>
        <taxon>Pseudomonadota</taxon>
        <taxon>Gammaproteobacteria</taxon>
        <taxon>Lysobacterales</taxon>
        <taxon>Rhodanobacteraceae</taxon>
        <taxon>Dyella</taxon>
    </lineage>
</organism>
<evidence type="ECO:0000256" key="1">
    <source>
        <dbReference type="ARBA" id="ARBA00009764"/>
    </source>
</evidence>
<evidence type="ECO:0000259" key="7">
    <source>
        <dbReference type="Pfam" id="PF02465"/>
    </source>
</evidence>
<dbReference type="EMBL" id="CP008884">
    <property type="protein sequence ID" value="AIF49206.1"/>
    <property type="molecule type" value="Genomic_DNA"/>
</dbReference>
<keyword evidence="3 5" id="KW-0175">Coiled coil</keyword>
<dbReference type="Proteomes" id="UP000027987">
    <property type="component" value="Chromosome"/>
</dbReference>
<keyword evidence="5" id="KW-0964">Secreted</keyword>
<evidence type="ECO:0000256" key="5">
    <source>
        <dbReference type="RuleBase" id="RU362066"/>
    </source>
</evidence>
<evidence type="ECO:0000313" key="10">
    <source>
        <dbReference type="Proteomes" id="UP000027987"/>
    </source>
</evidence>
<dbReference type="GO" id="GO:0071973">
    <property type="term" value="P:bacterial-type flagellum-dependent cell motility"/>
    <property type="evidence" value="ECO:0007669"/>
    <property type="project" value="TreeGrafter"/>
</dbReference>
<dbReference type="OrthoDB" id="5980200at2"/>
<comment type="subunit">
    <text evidence="2 5">Homopentamer.</text>
</comment>
<dbReference type="AlphaFoldDB" id="A0A075K4Q8"/>
<keyword evidence="4 5" id="KW-0975">Bacterial flagellum</keyword>
<evidence type="ECO:0000256" key="6">
    <source>
        <dbReference type="SAM" id="MobiDB-lite"/>
    </source>
</evidence>
<dbReference type="InterPro" id="IPR010809">
    <property type="entry name" value="FliD_C"/>
</dbReference>
<dbReference type="PATRIC" id="fig|1217721.7.peg.3918"/>
<name>A0A075K4Q8_9GAMM</name>
<protein>
    <recommendedName>
        <fullName evidence="5">Flagellar hook-associated protein 2</fullName>
        <shortName evidence="5">HAP2</shortName>
    </recommendedName>
    <alternativeName>
        <fullName evidence="5">Flagellar cap protein</fullName>
    </alternativeName>
</protein>
<dbReference type="RefSeq" id="WP_019464388.1">
    <property type="nucleotide sequence ID" value="NZ_ALOY01000123.1"/>
</dbReference>
<comment type="subcellular location">
    <subcellularLocation>
        <location evidence="5">Secreted</location>
    </subcellularLocation>
    <subcellularLocation>
        <location evidence="5">Bacterial flagellum</location>
    </subcellularLocation>
</comment>
<evidence type="ECO:0000256" key="4">
    <source>
        <dbReference type="ARBA" id="ARBA00023143"/>
    </source>
</evidence>
<keyword evidence="9" id="KW-0282">Flagellum</keyword>
<comment type="function">
    <text evidence="5">Required for morphogenesis and for the elongation of the flagellar filament by facilitating polymerization of the flagellin monomers at the tip of growing filament. Forms a capping structure, which prevents flagellin subunits (transported through the central channel of the flagellum) from leaking out without polymerization at the distal end.</text>
</comment>
<dbReference type="InterPro" id="IPR040026">
    <property type="entry name" value="FliD"/>
</dbReference>
<dbReference type="Pfam" id="PF07196">
    <property type="entry name" value="Flagellin_IN"/>
    <property type="match status" value="1"/>
</dbReference>
<dbReference type="PANTHER" id="PTHR30288:SF0">
    <property type="entry name" value="FLAGELLAR HOOK-ASSOCIATED PROTEIN 2"/>
    <property type="match status" value="1"/>
</dbReference>
<dbReference type="GO" id="GO:0009421">
    <property type="term" value="C:bacterial-type flagellum filament cap"/>
    <property type="evidence" value="ECO:0007669"/>
    <property type="project" value="InterPro"/>
</dbReference>
<proteinExistence type="inferred from homology"/>
<dbReference type="STRING" id="1217721.HY57_19120"/>
<dbReference type="Pfam" id="PF07195">
    <property type="entry name" value="FliD_C"/>
    <property type="match status" value="1"/>
</dbReference>